<dbReference type="AlphaFoldDB" id="F1A570"/>
<dbReference type="OMA" id="HEIACIL"/>
<feature type="domain" description="Phosphatase 2A Regulatory Subunit A helical" evidence="3">
    <location>
        <begin position="69"/>
        <end position="245"/>
    </location>
</feature>
<dbReference type="OrthoDB" id="340346at2759"/>
<sequence>KRLYVVREFSDFIRISFEQARESLLRFVGDVVNDHEPVIRQALVEQIPLIGECYIEFGDEDGYQKVLKVLLPIVAQLTTDRNPQVRMSAVESLQEMAKLIKHQDLEVHLIPFIKSLVNDSTDEEHRVQAANLCHNLAPIIGEELTKNIFLPFIVKLANDLSFRVRKAIALNLGNICETIGEKDTTELLLPIYIQLTKDEMWAVRKGCAEVLISVSKNISPIERYSKLIPIFEEFVSEDPSRWVNNTAFQNLGPFIATFEGSQITPKLLQYYTDMINPSSIKFPDSDLVTHCAFNFPAVLYTVGASRWSELKDTYLSLVKDTNWKVRRTLSHSIHEIACILGPAETKASLLPCFNLFLQDLDEVRVGVIRNFGQFLKSLESTQRDSYIATIQVFVNDPNKWRFRKLISKQIGEMCSLFNLKTNLTQLAPILITLLNDPVAKVR</sequence>
<dbReference type="InterPro" id="IPR051023">
    <property type="entry name" value="PP2A_Regulatory_Subunit_A"/>
</dbReference>
<reference evidence="5" key="1">
    <citation type="journal article" date="2011" name="Genome Biol.">
        <title>Comparative genomics of the social amoebae Dictyostelium discoideum and Dictyostelium purpureum.</title>
        <authorList>
            <consortium name="US DOE Joint Genome Institute (JGI-PGF)"/>
            <person name="Sucgang R."/>
            <person name="Kuo A."/>
            <person name="Tian X."/>
            <person name="Salerno W."/>
            <person name="Parikh A."/>
            <person name="Feasley C.L."/>
            <person name="Dalin E."/>
            <person name="Tu H."/>
            <person name="Huang E."/>
            <person name="Barry K."/>
            <person name="Lindquist E."/>
            <person name="Shapiro H."/>
            <person name="Bruce D."/>
            <person name="Schmutz J."/>
            <person name="Salamov A."/>
            <person name="Fey P."/>
            <person name="Gaudet P."/>
            <person name="Anjard C."/>
            <person name="Babu M.M."/>
            <person name="Basu S."/>
            <person name="Bushmanova Y."/>
            <person name="van der Wel H."/>
            <person name="Katoh-Kurasawa M."/>
            <person name="Dinh C."/>
            <person name="Coutinho P.M."/>
            <person name="Saito T."/>
            <person name="Elias M."/>
            <person name="Schaap P."/>
            <person name="Kay R.R."/>
            <person name="Henrissat B."/>
            <person name="Eichinger L."/>
            <person name="Rivero F."/>
            <person name="Putnam N.H."/>
            <person name="West C.M."/>
            <person name="Loomis W.F."/>
            <person name="Chisholm R.L."/>
            <person name="Shaulsky G."/>
            <person name="Strassmann J.E."/>
            <person name="Queller D.C."/>
            <person name="Kuspa A."/>
            <person name="Grigoriev I.V."/>
        </authorList>
    </citation>
    <scope>NUCLEOTIDE SEQUENCE [LARGE SCALE GENOMIC DNA]</scope>
    <source>
        <strain evidence="5">QSDP1</strain>
    </source>
</reference>
<feature type="non-terminal residue" evidence="4">
    <location>
        <position position="442"/>
    </location>
</feature>
<evidence type="ECO:0000313" key="4">
    <source>
        <dbReference type="EMBL" id="EGC28661.1"/>
    </source>
</evidence>
<accession>F1A570</accession>
<dbReference type="EMBL" id="GL871571">
    <property type="protein sequence ID" value="EGC28661.1"/>
    <property type="molecule type" value="Genomic_DNA"/>
</dbReference>
<evidence type="ECO:0000256" key="2">
    <source>
        <dbReference type="PROSITE-ProRule" id="PRU00103"/>
    </source>
</evidence>
<feature type="repeat" description="HEAT" evidence="2">
    <location>
        <begin position="109"/>
        <end position="147"/>
    </location>
</feature>
<gene>
    <name evidence="4" type="ORF">DICPUDRAFT_6811</name>
</gene>
<dbReference type="KEGG" id="dpp:DICPUDRAFT_6811"/>
<dbReference type="SUPFAM" id="SSF48371">
    <property type="entry name" value="ARM repeat"/>
    <property type="match status" value="1"/>
</dbReference>
<evidence type="ECO:0000256" key="1">
    <source>
        <dbReference type="ARBA" id="ARBA00022737"/>
    </source>
</evidence>
<organism evidence="4 5">
    <name type="scientific">Dictyostelium purpureum</name>
    <name type="common">Slime mold</name>
    <dbReference type="NCBI Taxonomy" id="5786"/>
    <lineage>
        <taxon>Eukaryota</taxon>
        <taxon>Amoebozoa</taxon>
        <taxon>Evosea</taxon>
        <taxon>Eumycetozoa</taxon>
        <taxon>Dictyostelia</taxon>
        <taxon>Dictyosteliales</taxon>
        <taxon>Dictyosteliaceae</taxon>
        <taxon>Dictyostelium</taxon>
    </lineage>
</organism>
<dbReference type="InterPro" id="IPR055231">
    <property type="entry name" value="2AA_helical"/>
</dbReference>
<evidence type="ECO:0000259" key="3">
    <source>
        <dbReference type="Pfam" id="PF22956"/>
    </source>
</evidence>
<dbReference type="STRING" id="5786.F1A570"/>
<dbReference type="RefSeq" id="XP_003294814.1">
    <property type="nucleotide sequence ID" value="XM_003294766.1"/>
</dbReference>
<keyword evidence="5" id="KW-1185">Reference proteome</keyword>
<dbReference type="GO" id="GO:0019888">
    <property type="term" value="F:protein phosphatase regulator activity"/>
    <property type="evidence" value="ECO:0000318"/>
    <property type="project" value="GO_Central"/>
</dbReference>
<feature type="non-terminal residue" evidence="4">
    <location>
        <position position="1"/>
    </location>
</feature>
<dbReference type="PANTHER" id="PTHR10648">
    <property type="entry name" value="SERINE/THREONINE-PROTEIN PHOSPHATASE PP2A 65 KDA REGULATORY SUBUNIT"/>
    <property type="match status" value="1"/>
</dbReference>
<name>F1A570_DICPU</name>
<dbReference type="Proteomes" id="UP000001064">
    <property type="component" value="Unassembled WGS sequence"/>
</dbReference>
<dbReference type="eggNOG" id="KOG0211">
    <property type="taxonomic scope" value="Eukaryota"/>
</dbReference>
<protein>
    <recommendedName>
        <fullName evidence="3">Phosphatase 2A Regulatory Subunit A helical domain-containing protein</fullName>
    </recommendedName>
</protein>
<dbReference type="VEuPathDB" id="AmoebaDB:DICPUDRAFT_6811"/>
<feature type="repeat" description="HEAT" evidence="2">
    <location>
        <begin position="188"/>
        <end position="226"/>
    </location>
</feature>
<dbReference type="PROSITE" id="PS50077">
    <property type="entry name" value="HEAT_REPEAT"/>
    <property type="match status" value="6"/>
</dbReference>
<feature type="repeat" description="HEAT" evidence="2">
    <location>
        <begin position="310"/>
        <end position="348"/>
    </location>
</feature>
<keyword evidence="1" id="KW-0677">Repeat</keyword>
<dbReference type="GeneID" id="10510539"/>
<dbReference type="Pfam" id="PF22956">
    <property type="entry name" value="VPS15-like_hel"/>
    <property type="match status" value="1"/>
</dbReference>
<dbReference type="Gene3D" id="1.25.10.10">
    <property type="entry name" value="Leucine-rich Repeat Variant"/>
    <property type="match status" value="1"/>
</dbReference>
<evidence type="ECO:0000313" key="5">
    <source>
        <dbReference type="Proteomes" id="UP000001064"/>
    </source>
</evidence>
<feature type="repeat" description="HEAT" evidence="2">
    <location>
        <begin position="149"/>
        <end position="187"/>
    </location>
</feature>
<dbReference type="InParanoid" id="F1A570"/>
<proteinExistence type="predicted"/>
<feature type="repeat" description="HEAT" evidence="2">
    <location>
        <begin position="426"/>
        <end position="442"/>
    </location>
</feature>
<feature type="repeat" description="HEAT" evidence="2">
    <location>
        <begin position="70"/>
        <end position="108"/>
    </location>
</feature>
<dbReference type="InterPro" id="IPR011989">
    <property type="entry name" value="ARM-like"/>
</dbReference>
<dbReference type="InterPro" id="IPR021133">
    <property type="entry name" value="HEAT_type_2"/>
</dbReference>
<dbReference type="PANTHER" id="PTHR10648:SF1">
    <property type="entry name" value="SERINE_THREONINE-PROTEIN PHOSPHATASE 4 REGULATORY SUBUNIT 1"/>
    <property type="match status" value="1"/>
</dbReference>
<dbReference type="GO" id="GO:0005737">
    <property type="term" value="C:cytoplasm"/>
    <property type="evidence" value="ECO:0000318"/>
    <property type="project" value="GO_Central"/>
</dbReference>
<dbReference type="InterPro" id="IPR016024">
    <property type="entry name" value="ARM-type_fold"/>
</dbReference>